<dbReference type="EMBL" id="CAUYUJ010019773">
    <property type="protein sequence ID" value="CAK0893609.1"/>
    <property type="molecule type" value="Genomic_DNA"/>
</dbReference>
<gene>
    <name evidence="1" type="ORF">PCOR1329_LOCUS72879</name>
</gene>
<accession>A0ABN9X318</accession>
<name>A0ABN9X318_9DINO</name>
<evidence type="ECO:0000313" key="1">
    <source>
        <dbReference type="EMBL" id="CAK0893609.1"/>
    </source>
</evidence>
<feature type="non-terminal residue" evidence="1">
    <location>
        <position position="1"/>
    </location>
</feature>
<proteinExistence type="predicted"/>
<comment type="caution">
    <text evidence="1">The sequence shown here is derived from an EMBL/GenBank/DDBJ whole genome shotgun (WGS) entry which is preliminary data.</text>
</comment>
<reference evidence="1" key="1">
    <citation type="submission" date="2023-10" db="EMBL/GenBank/DDBJ databases">
        <authorList>
            <person name="Chen Y."/>
            <person name="Shah S."/>
            <person name="Dougan E. K."/>
            <person name="Thang M."/>
            <person name="Chan C."/>
        </authorList>
    </citation>
    <scope>NUCLEOTIDE SEQUENCE [LARGE SCALE GENOMIC DNA]</scope>
</reference>
<protein>
    <submittedName>
        <fullName evidence="1">Uncharacterized protein</fullName>
    </submittedName>
</protein>
<keyword evidence="2" id="KW-1185">Reference proteome</keyword>
<evidence type="ECO:0000313" key="2">
    <source>
        <dbReference type="Proteomes" id="UP001189429"/>
    </source>
</evidence>
<dbReference type="Proteomes" id="UP001189429">
    <property type="component" value="Unassembled WGS sequence"/>
</dbReference>
<organism evidence="1 2">
    <name type="scientific">Prorocentrum cordatum</name>
    <dbReference type="NCBI Taxonomy" id="2364126"/>
    <lineage>
        <taxon>Eukaryota</taxon>
        <taxon>Sar</taxon>
        <taxon>Alveolata</taxon>
        <taxon>Dinophyceae</taxon>
        <taxon>Prorocentrales</taxon>
        <taxon>Prorocentraceae</taxon>
        <taxon>Prorocentrum</taxon>
    </lineage>
</organism>
<feature type="non-terminal residue" evidence="1">
    <location>
        <position position="153"/>
    </location>
</feature>
<sequence>AIYIYLNIEPLCSPADASDWMADLTSLPDSPDLVHRLVDKAADVCKLARGKVKASNSAGVRKWLKDALPGGARKVRNWLKSDDKVAVEYLVAPDGIRQTPNDMMKYRHDFWARWWAPTKEHLQVLNDTLGELRSHAQTFLLELPELEPRDILQ</sequence>